<keyword evidence="2 6" id="KW-0489">Methyltransferase</keyword>
<reference evidence="9" key="1">
    <citation type="journal article" date="2019" name="Genome Announc.">
        <title>Draft Genome Sequence of Pseudoalteromonas piscicida Strain 36Y ROTHPW, an Hypersaline Seawater Isolate from the South Coast of Sonora, Mexico.</title>
        <authorList>
            <person name="Sanchez-Diaz R."/>
            <person name="Molina-Garza Z.J."/>
            <person name="Cruz-Suarez L.E."/>
            <person name="Selvin J."/>
            <person name="Kiran G.S."/>
            <person name="Ibarra-Gamez J.C."/>
            <person name="Gomez-Gil B."/>
            <person name="Galaviz-Silva L."/>
        </authorList>
    </citation>
    <scope>NUCLEOTIDE SEQUENCE [LARGE SCALE GENOMIC DNA]</scope>
    <source>
        <strain evidence="9">36Y_RITHPW</strain>
    </source>
</reference>
<feature type="domain" description="SAM-dependent MTase RsmB/NOP-type" evidence="7">
    <location>
        <begin position="137"/>
        <end position="399"/>
    </location>
</feature>
<dbReference type="InterPro" id="IPR023267">
    <property type="entry name" value="RCMT"/>
</dbReference>
<dbReference type="PANTHER" id="PTHR22807">
    <property type="entry name" value="NOP2 YEAST -RELATED NOL1/NOP2/FMU SUN DOMAIN-CONTAINING"/>
    <property type="match status" value="1"/>
</dbReference>
<dbReference type="InterPro" id="IPR018314">
    <property type="entry name" value="RsmB/NOL1/NOP2-like_CS"/>
</dbReference>
<dbReference type="InterPro" id="IPR029063">
    <property type="entry name" value="SAM-dependent_MTases_sf"/>
</dbReference>
<comment type="similarity">
    <text evidence="1 6">Belongs to the class I-like SAM-binding methyltransferase superfamily. RsmB/NOP family.</text>
</comment>
<feature type="active site" description="Nucleophile" evidence="6">
    <location>
        <position position="350"/>
    </location>
</feature>
<accession>A0A2A5JUK9</accession>
<dbReference type="Proteomes" id="UP000228621">
    <property type="component" value="Unassembled WGS sequence"/>
</dbReference>
<evidence type="ECO:0000256" key="4">
    <source>
        <dbReference type="ARBA" id="ARBA00022691"/>
    </source>
</evidence>
<name>A0A2A5JUK9_PSEO7</name>
<dbReference type="PANTHER" id="PTHR22807:SF53">
    <property type="entry name" value="RIBOSOMAL RNA SMALL SUBUNIT METHYLTRANSFERASE B-RELATED"/>
    <property type="match status" value="1"/>
</dbReference>
<dbReference type="PROSITE" id="PS01153">
    <property type="entry name" value="NOL1_NOP2_SUN"/>
    <property type="match status" value="1"/>
</dbReference>
<dbReference type="EMBL" id="NKHF01000022">
    <property type="protein sequence ID" value="PCK32971.1"/>
    <property type="molecule type" value="Genomic_DNA"/>
</dbReference>
<evidence type="ECO:0000256" key="1">
    <source>
        <dbReference type="ARBA" id="ARBA00007494"/>
    </source>
</evidence>
<evidence type="ECO:0000256" key="6">
    <source>
        <dbReference type="PROSITE-ProRule" id="PRU01023"/>
    </source>
</evidence>
<keyword evidence="9" id="KW-1185">Reference proteome</keyword>
<dbReference type="InterPro" id="IPR001678">
    <property type="entry name" value="MeTrfase_RsmB-F_NOP2_dom"/>
</dbReference>
<proteinExistence type="inferred from homology"/>
<comment type="caution">
    <text evidence="8">The sequence shown here is derived from an EMBL/GenBank/DDBJ whole genome shotgun (WGS) entry which is preliminary data.</text>
</comment>
<evidence type="ECO:0000313" key="9">
    <source>
        <dbReference type="Proteomes" id="UP000228621"/>
    </source>
</evidence>
<keyword evidence="5 6" id="KW-0694">RNA-binding</keyword>
<dbReference type="CDD" id="cd02440">
    <property type="entry name" value="AdoMet_MTases"/>
    <property type="match status" value="1"/>
</dbReference>
<protein>
    <submittedName>
        <fullName evidence="8">RNA methyltransferase</fullName>
    </submittedName>
</protein>
<evidence type="ECO:0000259" key="7">
    <source>
        <dbReference type="PROSITE" id="PS51686"/>
    </source>
</evidence>
<dbReference type="InterPro" id="IPR054728">
    <property type="entry name" value="RsmB-like_ferredoxin"/>
</dbReference>
<evidence type="ECO:0000256" key="5">
    <source>
        <dbReference type="ARBA" id="ARBA00022884"/>
    </source>
</evidence>
<dbReference type="GO" id="GO:0008173">
    <property type="term" value="F:RNA methyltransferase activity"/>
    <property type="evidence" value="ECO:0007669"/>
    <property type="project" value="InterPro"/>
</dbReference>
<keyword evidence="3 6" id="KW-0808">Transferase</keyword>
<dbReference type="InterPro" id="IPR049560">
    <property type="entry name" value="MeTrfase_RsmB-F_NOP2_cat"/>
</dbReference>
<dbReference type="Pfam" id="PF01189">
    <property type="entry name" value="Methyltr_RsmB-F"/>
    <property type="match status" value="1"/>
</dbReference>
<dbReference type="RefSeq" id="WP_099640870.1">
    <property type="nucleotide sequence ID" value="NZ_NKHF01000022.1"/>
</dbReference>
<evidence type="ECO:0000313" key="8">
    <source>
        <dbReference type="EMBL" id="PCK32971.1"/>
    </source>
</evidence>
<dbReference type="AlphaFoldDB" id="A0A2A5JUK9"/>
<evidence type="ECO:0000256" key="3">
    <source>
        <dbReference type="ARBA" id="ARBA00022679"/>
    </source>
</evidence>
<dbReference type="SUPFAM" id="SSF53335">
    <property type="entry name" value="S-adenosyl-L-methionine-dependent methyltransferases"/>
    <property type="match status" value="1"/>
</dbReference>
<dbReference type="Pfam" id="PF22458">
    <property type="entry name" value="RsmF-B_ferredox"/>
    <property type="match status" value="1"/>
</dbReference>
<dbReference type="OrthoDB" id="9810297at2"/>
<dbReference type="PROSITE" id="PS51686">
    <property type="entry name" value="SAM_MT_RSMB_NOP"/>
    <property type="match status" value="1"/>
</dbReference>
<comment type="caution">
    <text evidence="6">Lacks conserved residue(s) required for the propagation of feature annotation.</text>
</comment>
<organism evidence="8 9">
    <name type="scientific">Pseudoalteromonas piscicida</name>
    <dbReference type="NCBI Taxonomy" id="43662"/>
    <lineage>
        <taxon>Bacteria</taxon>
        <taxon>Pseudomonadati</taxon>
        <taxon>Pseudomonadota</taxon>
        <taxon>Gammaproteobacteria</taxon>
        <taxon>Alteromonadales</taxon>
        <taxon>Pseudoalteromonadaceae</taxon>
        <taxon>Pseudoalteromonas</taxon>
    </lineage>
</organism>
<dbReference type="GO" id="GO:0003723">
    <property type="term" value="F:RNA binding"/>
    <property type="evidence" value="ECO:0007669"/>
    <property type="project" value="UniProtKB-UniRule"/>
</dbReference>
<dbReference type="GO" id="GO:0001510">
    <property type="term" value="P:RNA methylation"/>
    <property type="evidence" value="ECO:0007669"/>
    <property type="project" value="InterPro"/>
</dbReference>
<dbReference type="Gene3D" id="3.40.50.150">
    <property type="entry name" value="Vaccinia Virus protein VP39"/>
    <property type="match status" value="1"/>
</dbReference>
<dbReference type="PRINTS" id="PR02008">
    <property type="entry name" value="RCMTFAMILY"/>
</dbReference>
<gene>
    <name evidence="8" type="ORF">CEX98_04215</name>
</gene>
<keyword evidence="4 6" id="KW-0949">S-adenosyl-L-methionine</keyword>
<feature type="binding site" evidence="6">
    <location>
        <position position="297"/>
    </location>
    <ligand>
        <name>S-adenosyl-L-methionine</name>
        <dbReference type="ChEBI" id="CHEBI:59789"/>
    </ligand>
</feature>
<evidence type="ECO:0000256" key="2">
    <source>
        <dbReference type="ARBA" id="ARBA00022603"/>
    </source>
</evidence>
<dbReference type="Gene3D" id="3.30.70.1170">
    <property type="entry name" value="Sun protein, domain 3"/>
    <property type="match status" value="1"/>
</dbReference>
<sequence length="399" mass="44877">MSVTRALVQTLSECIEHVLDTSLHADKALTQLLQNNPQWSLDERQYVVSNYYHIFRFKRLLAYLLEHEEMPLDGFGYWLTCQVVTAQPLPEWVDTERYNLEQLESLIAQAPQAVRLSFPDWLNDVASAQLGEQWPAIAEALNQSASQYLRVNTLKSDIAAVTASLAKEGIKVSQVALDSHHALKVESNSHLFRSQAFQAGWFEMQDAGSQQIAPFLDVQPGHKVVDACAGAGGKSLHLAALMENKGRLLSLDIHEHKLETLKQRAKRAGVHVAETRTIQNNKTIKRQKEKFDRVLLDVPCSGLGVLKRNPDAKWHLNSQNLDTLIALQTDILERYSQMCKVGGKLVYATCSILPAENELQVERFLANNPNWQLEDSLRLLPGVNSEFDGFYAARLVKNS</sequence>
<feature type="binding site" evidence="6">
    <location>
        <position position="252"/>
    </location>
    <ligand>
        <name>S-adenosyl-L-methionine</name>
        <dbReference type="ChEBI" id="CHEBI:59789"/>
    </ligand>
</feature>